<name>A0ABV5JXQ9_9FLAO</name>
<dbReference type="RefSeq" id="WP_229714457.1">
    <property type="nucleotide sequence ID" value="NZ_BMNS01000007.1"/>
</dbReference>
<comment type="caution">
    <text evidence="1">The sequence shown here is derived from an EMBL/GenBank/DDBJ whole genome shotgun (WGS) entry which is preliminary data.</text>
</comment>
<accession>A0ABV5JXQ9</accession>
<dbReference type="Proteomes" id="UP001589665">
    <property type="component" value="Unassembled WGS sequence"/>
</dbReference>
<dbReference type="NCBIfam" id="TIGR03519">
    <property type="entry name" value="T9SS_PorP_fam"/>
    <property type="match status" value="1"/>
</dbReference>
<gene>
    <name evidence="1" type="ORF">ACFFT3_04960</name>
</gene>
<proteinExistence type="predicted"/>
<dbReference type="Pfam" id="PF11751">
    <property type="entry name" value="PorP_SprF"/>
    <property type="match status" value="1"/>
</dbReference>
<evidence type="ECO:0000313" key="1">
    <source>
        <dbReference type="EMBL" id="MFB9271230.1"/>
    </source>
</evidence>
<protein>
    <submittedName>
        <fullName evidence="1">Type IX secretion system membrane protein PorP/SprF</fullName>
    </submittedName>
</protein>
<keyword evidence="2" id="KW-1185">Reference proteome</keyword>
<organism evidence="1 2">
    <name type="scientific">Lutibacter litoralis</name>
    <dbReference type="NCBI Taxonomy" id="321268"/>
    <lineage>
        <taxon>Bacteria</taxon>
        <taxon>Pseudomonadati</taxon>
        <taxon>Bacteroidota</taxon>
        <taxon>Flavobacteriia</taxon>
        <taxon>Flavobacteriales</taxon>
        <taxon>Flavobacteriaceae</taxon>
        <taxon>Lutibacter</taxon>
    </lineage>
</organism>
<reference evidence="1 2" key="1">
    <citation type="submission" date="2024-09" db="EMBL/GenBank/DDBJ databases">
        <authorList>
            <person name="Sun Q."/>
            <person name="Mori K."/>
        </authorList>
    </citation>
    <scope>NUCLEOTIDE SEQUENCE [LARGE SCALE GENOMIC DNA]</scope>
    <source>
        <strain evidence="1 2">JCM 13034</strain>
    </source>
</reference>
<sequence>MFIIGMILENKFFSVLFLLCLSFSYGQETLPIYSDYLSDNVFLVHPSAAGFRDCGNIRLTARNQWSGIKDAPSLQTLNVHSRFGQKAGLGLVIFNDKNGYHSQQGVQATYAYHLNLGRIEDYKQLSFGLSMMMVSNKLDESSFDIPDPVISQIVQSESYFNADFSMAYHNVDFFGYLTVKNLMLNARNLYNSNYESLNLRRYLLSLGYYFDYYKNKKTIEFEPSVMIQYIERTSEKFVDFNMKVYKELPTAKLWAAFSYRRGFDTTDTNQLNYLTPIVGVNFEKYMFSYTYTKQTGEILFDDASYHQITLGFNFGCFGSRRFWNERGGKTNRMF</sequence>
<dbReference type="InterPro" id="IPR019861">
    <property type="entry name" value="PorP/SprF_Bacteroidetes"/>
</dbReference>
<dbReference type="EMBL" id="JBHMDX010000004">
    <property type="protein sequence ID" value="MFB9271230.1"/>
    <property type="molecule type" value="Genomic_DNA"/>
</dbReference>
<evidence type="ECO:0000313" key="2">
    <source>
        <dbReference type="Proteomes" id="UP001589665"/>
    </source>
</evidence>